<organism evidence="1 2">
    <name type="scientific">Escherichia coli</name>
    <dbReference type="NCBI Taxonomy" id="562"/>
    <lineage>
        <taxon>Bacteria</taxon>
        <taxon>Pseudomonadati</taxon>
        <taxon>Pseudomonadota</taxon>
        <taxon>Gammaproteobacteria</taxon>
        <taxon>Enterobacterales</taxon>
        <taxon>Enterobacteriaceae</taxon>
        <taxon>Escherichia</taxon>
    </lineage>
</organism>
<dbReference type="AlphaFoldDB" id="A0A2X1N1M0"/>
<dbReference type="EMBL" id="UGEX01000005">
    <property type="protein sequence ID" value="STM59812.1"/>
    <property type="molecule type" value="Genomic_DNA"/>
</dbReference>
<gene>
    <name evidence="1" type="ORF">NCTC10429_06472</name>
</gene>
<protein>
    <submittedName>
        <fullName evidence="1">Uncharacterized protein</fullName>
    </submittedName>
</protein>
<proteinExistence type="predicted"/>
<evidence type="ECO:0000313" key="2">
    <source>
        <dbReference type="Proteomes" id="UP000254088"/>
    </source>
</evidence>
<reference evidence="1 2" key="1">
    <citation type="submission" date="2018-06" db="EMBL/GenBank/DDBJ databases">
        <authorList>
            <consortium name="Pathogen Informatics"/>
            <person name="Doyle S."/>
        </authorList>
    </citation>
    <scope>NUCLEOTIDE SEQUENCE [LARGE SCALE GENOMIC DNA]</scope>
    <source>
        <strain evidence="1 2">NCTC10429</strain>
    </source>
</reference>
<accession>A0A2X1N1M0</accession>
<dbReference type="Proteomes" id="UP000254088">
    <property type="component" value="Unassembled WGS sequence"/>
</dbReference>
<name>A0A2X1N1M0_ECOLX</name>
<evidence type="ECO:0000313" key="1">
    <source>
        <dbReference type="EMBL" id="STM59812.1"/>
    </source>
</evidence>
<sequence>MKPERDRPTINDIIKPPGIHQRLNKGIRNVSRI</sequence>